<proteinExistence type="inferred from homology"/>
<keyword evidence="6 9" id="KW-1133">Transmembrane helix</keyword>
<keyword evidence="12" id="KW-1185">Reference proteome</keyword>
<dbReference type="Gene3D" id="3.90.550.10">
    <property type="entry name" value="Spore Coat Polysaccharide Biosynthesis Protein SpsA, Chain A"/>
    <property type="match status" value="1"/>
</dbReference>
<comment type="subcellular location">
    <subcellularLocation>
        <location evidence="1 9">Golgi apparatus</location>
        <location evidence="1 9">Golgi stack membrane</location>
        <topology evidence="1 9">Single-pass type II membrane protein</topology>
    </subcellularLocation>
</comment>
<evidence type="ECO:0000256" key="9">
    <source>
        <dbReference type="RuleBase" id="RU364016"/>
    </source>
</evidence>
<comment type="similarity">
    <text evidence="2 9">Belongs to the chondroitin N-acetylgalactosaminyltransferase family.</text>
</comment>
<dbReference type="GO" id="GO:0032580">
    <property type="term" value="C:Golgi cisterna membrane"/>
    <property type="evidence" value="ECO:0007669"/>
    <property type="project" value="UniProtKB-SubCell"/>
</dbReference>
<feature type="region of interest" description="Disordered" evidence="10">
    <location>
        <begin position="222"/>
        <end position="249"/>
    </location>
</feature>
<dbReference type="InterPro" id="IPR051227">
    <property type="entry name" value="CS_glycosyltransferase"/>
</dbReference>
<reference evidence="11 12" key="1">
    <citation type="submission" date="2023-03" db="EMBL/GenBank/DDBJ databases">
        <title>High-quality genome of Scylla paramamosain provides insights in environmental adaptation.</title>
        <authorList>
            <person name="Zhang L."/>
        </authorList>
    </citation>
    <scope>NUCLEOTIDE SEQUENCE [LARGE SCALE GENOMIC DNA]</scope>
    <source>
        <strain evidence="11">LZ_2023a</strain>
        <tissue evidence="11">Muscle</tissue>
    </source>
</reference>
<dbReference type="Proteomes" id="UP001487740">
    <property type="component" value="Unassembled WGS sequence"/>
</dbReference>
<feature type="region of interest" description="Disordered" evidence="10">
    <location>
        <begin position="629"/>
        <end position="654"/>
    </location>
</feature>
<evidence type="ECO:0000256" key="3">
    <source>
        <dbReference type="ARBA" id="ARBA00022679"/>
    </source>
</evidence>
<keyword evidence="3 9" id="KW-0808">Transferase</keyword>
<evidence type="ECO:0000256" key="10">
    <source>
        <dbReference type="SAM" id="MobiDB-lite"/>
    </source>
</evidence>
<keyword evidence="7 9" id="KW-0333">Golgi apparatus</keyword>
<keyword evidence="8 9" id="KW-0472">Membrane</keyword>
<dbReference type="PANTHER" id="PTHR12369">
    <property type="entry name" value="CHONDROITIN SYNTHASE"/>
    <property type="match status" value="1"/>
</dbReference>
<gene>
    <name evidence="11" type="ORF">O3P69_000158</name>
</gene>
<dbReference type="PANTHER" id="PTHR12369:SF45">
    <property type="entry name" value="HEXOSYLTRANSFERASE"/>
    <property type="match status" value="1"/>
</dbReference>
<evidence type="ECO:0000256" key="6">
    <source>
        <dbReference type="ARBA" id="ARBA00022989"/>
    </source>
</evidence>
<dbReference type="AlphaFoldDB" id="A0AAW0UXE3"/>
<organism evidence="11 12">
    <name type="scientific">Scylla paramamosain</name>
    <name type="common">Mud crab</name>
    <dbReference type="NCBI Taxonomy" id="85552"/>
    <lineage>
        <taxon>Eukaryota</taxon>
        <taxon>Metazoa</taxon>
        <taxon>Ecdysozoa</taxon>
        <taxon>Arthropoda</taxon>
        <taxon>Crustacea</taxon>
        <taxon>Multicrustacea</taxon>
        <taxon>Malacostraca</taxon>
        <taxon>Eumalacostraca</taxon>
        <taxon>Eucarida</taxon>
        <taxon>Decapoda</taxon>
        <taxon>Pleocyemata</taxon>
        <taxon>Brachyura</taxon>
        <taxon>Eubrachyura</taxon>
        <taxon>Portunoidea</taxon>
        <taxon>Portunidae</taxon>
        <taxon>Portuninae</taxon>
        <taxon>Scylla</taxon>
    </lineage>
</organism>
<protein>
    <recommendedName>
        <fullName evidence="9">Hexosyltransferase</fullName>
        <ecNumber evidence="9">2.4.1.-</ecNumber>
    </recommendedName>
</protein>
<dbReference type="SUPFAM" id="SSF53448">
    <property type="entry name" value="Nucleotide-diphospho-sugar transferases"/>
    <property type="match status" value="1"/>
</dbReference>
<evidence type="ECO:0000256" key="7">
    <source>
        <dbReference type="ARBA" id="ARBA00023034"/>
    </source>
</evidence>
<dbReference type="EC" id="2.4.1.-" evidence="9"/>
<dbReference type="GO" id="GO:0047238">
    <property type="term" value="F:glucuronosyl-N-acetylgalactosaminyl-proteoglycan 4-beta-N-acetylgalactosaminyltransferase activity"/>
    <property type="evidence" value="ECO:0007669"/>
    <property type="project" value="TreeGrafter"/>
</dbReference>
<keyword evidence="5 9" id="KW-0735">Signal-anchor</keyword>
<evidence type="ECO:0000313" key="12">
    <source>
        <dbReference type="Proteomes" id="UP001487740"/>
    </source>
</evidence>
<feature type="compositionally biased region" description="Basic and acidic residues" evidence="10">
    <location>
        <begin position="629"/>
        <end position="648"/>
    </location>
</feature>
<evidence type="ECO:0000313" key="11">
    <source>
        <dbReference type="EMBL" id="KAK8403908.1"/>
    </source>
</evidence>
<comment type="caution">
    <text evidence="11">The sequence shown here is derived from an EMBL/GenBank/DDBJ whole genome shotgun (WGS) entry which is preliminary data.</text>
</comment>
<evidence type="ECO:0000256" key="1">
    <source>
        <dbReference type="ARBA" id="ARBA00004447"/>
    </source>
</evidence>
<feature type="transmembrane region" description="Helical" evidence="9">
    <location>
        <begin position="12"/>
        <end position="34"/>
    </location>
</feature>
<dbReference type="InterPro" id="IPR029044">
    <property type="entry name" value="Nucleotide-diphossugar_trans"/>
</dbReference>
<evidence type="ECO:0000256" key="4">
    <source>
        <dbReference type="ARBA" id="ARBA00022692"/>
    </source>
</evidence>
<dbReference type="EMBL" id="JARAKH010000005">
    <property type="protein sequence ID" value="KAK8403908.1"/>
    <property type="molecule type" value="Genomic_DNA"/>
</dbReference>
<evidence type="ECO:0000256" key="8">
    <source>
        <dbReference type="ARBA" id="ARBA00023136"/>
    </source>
</evidence>
<keyword evidence="4 9" id="KW-0812">Transmembrane</keyword>
<name>A0AAW0UXE3_SCYPA</name>
<evidence type="ECO:0000256" key="5">
    <source>
        <dbReference type="ARBA" id="ARBA00022968"/>
    </source>
</evidence>
<dbReference type="InterPro" id="IPR008428">
    <property type="entry name" value="Chond_GalNAc"/>
</dbReference>
<accession>A0AAW0UXE3</accession>
<sequence>MREWRPYLRWALRLLLVGVAGVVGAALFTSSLLIGTTLRNKKRGREIISRQFGDSFVPPEFPSPPPPSAGVPFTTSSLNPCSHHHFLLPQPVFPSPPPPSAGVPFITSSLSPYSLHHFLLPQPVFPSPPPPPSARVPFTTSSSLSPCSLHHLLPQPVFPSPLHPPSAGVPFTTSSFSPCSLHHLLPQPVFPSPPPPSTRVPFTIFLQHLSSGAANEALVEKASSQTPPVAAPVSDTAEPLPRGNPGSKIPPHLKNRLYFSSYDGTHVYENRGTIGGTVARKPNALERRMFAQAQEEVVRYLTTRGQHHYSRVDCGDIRYRLLPTAGLEVEVMCSKSSSPEAERVVLLLPFQHSRVLRHTHVAAAQVLGVIVPLQGLVEALERLVTNFREVVQDSDLRVVLSIVYFDDQHTLEAAAALEAARGTEGLQTQFTVLTGEFSRSRGVNVGVEAMTSDVEIVFLCDVDVSVTRDFLVRCLASPAQGREVFFPVLFSQHNPILTYAARGLRARHSGAVKLKDNHGFWRLWGFGMVCLYRTDYLTINGFDSLLDGWGGEDLRFARRVSNMKYTITRSLDHGLRHHYHPKDCSRVGKGQRAPCLRAQAMCEASGQTFGLWYFKHKHNTSMWETLKDHQEIQEEETEGRNERQKEKEAIEDER</sequence>
<dbReference type="Pfam" id="PF05679">
    <property type="entry name" value="CHGN"/>
    <property type="match status" value="1"/>
</dbReference>
<evidence type="ECO:0000256" key="2">
    <source>
        <dbReference type="ARBA" id="ARBA00009239"/>
    </source>
</evidence>